<sequence>MTSEDAWSSSEIQKAQLEDPDSRQILEKKLNSAERPSWQEIVLESSATKQYCALWDSLHLKDGVLYRKGESDGGNSCRWHLILSKNRIQKVF</sequence>
<name>A0A4Y2AUN6_ARAVE</name>
<protein>
    <submittedName>
        <fullName evidence="1">Uncharacterized protein</fullName>
    </submittedName>
</protein>
<gene>
    <name evidence="1" type="ORF">AVEN_212291_1</name>
</gene>
<organism evidence="1 2">
    <name type="scientific">Araneus ventricosus</name>
    <name type="common">Orbweaver spider</name>
    <name type="synonym">Epeira ventricosa</name>
    <dbReference type="NCBI Taxonomy" id="182803"/>
    <lineage>
        <taxon>Eukaryota</taxon>
        <taxon>Metazoa</taxon>
        <taxon>Ecdysozoa</taxon>
        <taxon>Arthropoda</taxon>
        <taxon>Chelicerata</taxon>
        <taxon>Arachnida</taxon>
        <taxon>Araneae</taxon>
        <taxon>Araneomorphae</taxon>
        <taxon>Entelegynae</taxon>
        <taxon>Araneoidea</taxon>
        <taxon>Araneidae</taxon>
        <taxon>Araneus</taxon>
    </lineage>
</organism>
<dbReference type="OrthoDB" id="10030726at2759"/>
<reference evidence="1 2" key="1">
    <citation type="journal article" date="2019" name="Sci. Rep.">
        <title>Orb-weaving spider Araneus ventricosus genome elucidates the spidroin gene catalogue.</title>
        <authorList>
            <person name="Kono N."/>
            <person name="Nakamura H."/>
            <person name="Ohtoshi R."/>
            <person name="Moran D.A.P."/>
            <person name="Shinohara A."/>
            <person name="Yoshida Y."/>
            <person name="Fujiwara M."/>
            <person name="Mori M."/>
            <person name="Tomita M."/>
            <person name="Arakawa K."/>
        </authorList>
    </citation>
    <scope>NUCLEOTIDE SEQUENCE [LARGE SCALE GENOMIC DNA]</scope>
</reference>
<proteinExistence type="predicted"/>
<dbReference type="Proteomes" id="UP000499080">
    <property type="component" value="Unassembled WGS sequence"/>
</dbReference>
<dbReference type="AlphaFoldDB" id="A0A4Y2AUN6"/>
<accession>A0A4Y2AUN6</accession>
<evidence type="ECO:0000313" key="2">
    <source>
        <dbReference type="Proteomes" id="UP000499080"/>
    </source>
</evidence>
<keyword evidence="2" id="KW-1185">Reference proteome</keyword>
<comment type="caution">
    <text evidence="1">The sequence shown here is derived from an EMBL/GenBank/DDBJ whole genome shotgun (WGS) entry which is preliminary data.</text>
</comment>
<dbReference type="EMBL" id="BGPR01157621">
    <property type="protein sequence ID" value="GBL83438.1"/>
    <property type="molecule type" value="Genomic_DNA"/>
</dbReference>
<evidence type="ECO:0000313" key="1">
    <source>
        <dbReference type="EMBL" id="GBL83438.1"/>
    </source>
</evidence>